<name>A0A0M7B8B0_9RHOB</name>
<feature type="compositionally biased region" description="Low complexity" evidence="1">
    <location>
        <begin position="289"/>
        <end position="304"/>
    </location>
</feature>
<dbReference type="SUPFAM" id="SSF52540">
    <property type="entry name" value="P-loop containing nucleoside triphosphate hydrolases"/>
    <property type="match status" value="2"/>
</dbReference>
<dbReference type="RefSeq" id="WP_055662402.1">
    <property type="nucleotide sequence ID" value="NZ_CYPR01000043.1"/>
</dbReference>
<gene>
    <name evidence="3" type="primary">kaiC</name>
    <name evidence="3" type="ORF">JSE7799_00739</name>
</gene>
<dbReference type="GO" id="GO:0004674">
    <property type="term" value="F:protein serine/threonine kinase activity"/>
    <property type="evidence" value="ECO:0007669"/>
    <property type="project" value="UniProtKB-EC"/>
</dbReference>
<feature type="domain" description="KaiC" evidence="2">
    <location>
        <begin position="10"/>
        <end position="246"/>
    </location>
</feature>
<keyword evidence="4" id="KW-1185">Reference proteome</keyword>
<dbReference type="STRING" id="313367.JSE7799_00739"/>
<organism evidence="3 4">
    <name type="scientific">Jannaschia seosinensis</name>
    <dbReference type="NCBI Taxonomy" id="313367"/>
    <lineage>
        <taxon>Bacteria</taxon>
        <taxon>Pseudomonadati</taxon>
        <taxon>Pseudomonadota</taxon>
        <taxon>Alphaproteobacteria</taxon>
        <taxon>Rhodobacterales</taxon>
        <taxon>Roseobacteraceae</taxon>
        <taxon>Jannaschia</taxon>
    </lineage>
</organism>
<evidence type="ECO:0000313" key="4">
    <source>
        <dbReference type="Proteomes" id="UP000049455"/>
    </source>
</evidence>
<dbReference type="AlphaFoldDB" id="A0A0M7B8B0"/>
<dbReference type="Pfam" id="PF06745">
    <property type="entry name" value="ATPase"/>
    <property type="match status" value="2"/>
</dbReference>
<evidence type="ECO:0000256" key="1">
    <source>
        <dbReference type="SAM" id="MobiDB-lite"/>
    </source>
</evidence>
<dbReference type="PANTHER" id="PTHR42926:SF1">
    <property type="entry name" value="CIRCADIAN CLOCK OSCILLATOR PROTEIN KAIC 1"/>
    <property type="match status" value="1"/>
</dbReference>
<evidence type="ECO:0000259" key="2">
    <source>
        <dbReference type="PROSITE" id="PS51146"/>
    </source>
</evidence>
<dbReference type="Proteomes" id="UP000049455">
    <property type="component" value="Unassembled WGS sequence"/>
</dbReference>
<dbReference type="Gene3D" id="3.40.50.300">
    <property type="entry name" value="P-loop containing nucleotide triphosphate hydrolases"/>
    <property type="match status" value="2"/>
</dbReference>
<accession>A0A0M7B8B0</accession>
<protein>
    <submittedName>
        <fullName evidence="3">Circadian clock protein kinase KaiC</fullName>
        <ecNumber evidence="3">2.7.11.1</ecNumber>
    </submittedName>
</protein>
<dbReference type="PANTHER" id="PTHR42926">
    <property type="match status" value="1"/>
</dbReference>
<reference evidence="3 4" key="1">
    <citation type="submission" date="2015-09" db="EMBL/GenBank/DDBJ databases">
        <authorList>
            <person name="Jackson K.R."/>
            <person name="Lunt B.L."/>
            <person name="Fisher J.N.B."/>
            <person name="Gardner A.V."/>
            <person name="Bailey M.E."/>
            <person name="Deus L.M."/>
            <person name="Earl A.S."/>
            <person name="Gibby P.D."/>
            <person name="Hartmann K.A."/>
            <person name="Liu J.E."/>
            <person name="Manci A.M."/>
            <person name="Nielsen D.A."/>
            <person name="Solomon M.B."/>
            <person name="Breakwell D.P."/>
            <person name="Burnett S.H."/>
            <person name="Grose J.H."/>
        </authorList>
    </citation>
    <scope>NUCLEOTIDE SEQUENCE [LARGE SCALE GENOMIC DNA]</scope>
    <source>
        <strain evidence="3 4">CECT 7799</strain>
    </source>
</reference>
<dbReference type="GO" id="GO:0005524">
    <property type="term" value="F:ATP binding"/>
    <property type="evidence" value="ECO:0007669"/>
    <property type="project" value="InterPro"/>
</dbReference>
<dbReference type="PROSITE" id="PS51146">
    <property type="entry name" value="KAIC"/>
    <property type="match status" value="1"/>
</dbReference>
<dbReference type="OrthoDB" id="9787927at2"/>
<dbReference type="InterPro" id="IPR010624">
    <property type="entry name" value="KaiC_dom"/>
</dbReference>
<keyword evidence="3" id="KW-0808">Transferase</keyword>
<dbReference type="InterPro" id="IPR014774">
    <property type="entry name" value="KaiC-like_dom"/>
</dbReference>
<sequence>MLDRNPDEPLRAGTGIKGLNEILGGGFPRGEMNVVYGDAGVGKTTMGRQFLLDGLAKGEKVLFITLSQTEAALKRTAAAHGWSLDGVEIRNERMMDGAENSSEQTLFHTAEVELTEMMSALLKEIEHFRPDRLVFDSIAQIRHLADTQVRFQRQVLLLRALLSRMSTTSLILDSAKCMNEVVGDLADGVVALDRNVPDYDDVRRRLHVSKMRSMDFHGGNHNFRIQSGGIQVFPRLEADTGGRPPPGEAVGSGIEGLDKLLGGGMSFGTACVVVGPTGTGKTSRSTPMPRRNAATAPRSSASTSARRRSSTAPKSLGMELGPLIDDGRVTFRSVNTSGLSPGEFSQLVREAVERDKAKVVMIDTLTGYSHAMPQEQALVTQMHDLLAFLSERGVLSLVVVGQHGLLGENVQSPVDVSDMADTVIVLWHFKAAGSVHRVISVLKKRDGPHEATIRALRFAPGRIEVSEPVENFSGVLSGEPELQTQNKGLPE</sequence>
<proteinExistence type="predicted"/>
<keyword evidence="3" id="KW-0418">Kinase</keyword>
<dbReference type="InterPro" id="IPR051347">
    <property type="entry name" value="Circadian_clock_KaiC-rel"/>
</dbReference>
<dbReference type="EMBL" id="CYPR01000043">
    <property type="protein sequence ID" value="CUH26545.1"/>
    <property type="molecule type" value="Genomic_DNA"/>
</dbReference>
<dbReference type="InterPro" id="IPR027417">
    <property type="entry name" value="P-loop_NTPase"/>
</dbReference>
<evidence type="ECO:0000313" key="3">
    <source>
        <dbReference type="EMBL" id="CUH26545.1"/>
    </source>
</evidence>
<dbReference type="EC" id="2.7.11.1" evidence="3"/>
<feature type="region of interest" description="Disordered" evidence="1">
    <location>
        <begin position="276"/>
        <end position="319"/>
    </location>
</feature>